<dbReference type="OrthoDB" id="9862726at2"/>
<protein>
    <submittedName>
        <fullName evidence="2">Uncharacterized protein</fullName>
    </submittedName>
</protein>
<reference evidence="2 3" key="1">
    <citation type="submission" date="2016-08" db="EMBL/GenBank/DDBJ databases">
        <authorList>
            <person name="Seilhamer J.J."/>
        </authorList>
    </citation>
    <scope>NUCLEOTIDE SEQUENCE [LARGE SCALE GENOMIC DNA]</scope>
    <source>
        <strain evidence="2 3">NML150140-1</strain>
    </source>
</reference>
<accession>A0A1E3UHS2</accession>
<feature type="region of interest" description="Disordered" evidence="1">
    <location>
        <begin position="49"/>
        <end position="71"/>
    </location>
</feature>
<proteinExistence type="predicted"/>
<comment type="caution">
    <text evidence="2">The sequence shown here is derived from an EMBL/GenBank/DDBJ whole genome shotgun (WGS) entry which is preliminary data.</text>
</comment>
<name>A0A1E3UHS2_9FIRM</name>
<gene>
    <name evidence="2" type="ORF">BEI59_16890</name>
</gene>
<dbReference type="EMBL" id="MEHA01000012">
    <property type="protein sequence ID" value="ODR49619.1"/>
    <property type="molecule type" value="Genomic_DNA"/>
</dbReference>
<sequence length="82" mass="9614">MGASWEVDEERLISSEKCACGQGVKEYYEIKESHTKVLRERTRNETIIKCSNPDCPSKRPPTQAERMENERKLKEWIDSLQL</sequence>
<evidence type="ECO:0000256" key="1">
    <source>
        <dbReference type="SAM" id="MobiDB-lite"/>
    </source>
</evidence>
<organism evidence="2 3">
    <name type="scientific">Eisenbergiella tayi</name>
    <dbReference type="NCBI Taxonomy" id="1432052"/>
    <lineage>
        <taxon>Bacteria</taxon>
        <taxon>Bacillati</taxon>
        <taxon>Bacillota</taxon>
        <taxon>Clostridia</taxon>
        <taxon>Lachnospirales</taxon>
        <taxon>Lachnospiraceae</taxon>
        <taxon>Eisenbergiella</taxon>
    </lineage>
</organism>
<evidence type="ECO:0000313" key="3">
    <source>
        <dbReference type="Proteomes" id="UP000094271"/>
    </source>
</evidence>
<dbReference type="Proteomes" id="UP000094271">
    <property type="component" value="Unassembled WGS sequence"/>
</dbReference>
<evidence type="ECO:0000313" key="2">
    <source>
        <dbReference type="EMBL" id="ODR49619.1"/>
    </source>
</evidence>
<dbReference type="AlphaFoldDB" id="A0A1E3UHS2"/>
<dbReference type="RefSeq" id="WP_069431807.1">
    <property type="nucleotide sequence ID" value="NZ_JAWYUW010000078.1"/>
</dbReference>